<dbReference type="SUPFAM" id="SSF53383">
    <property type="entry name" value="PLP-dependent transferases"/>
    <property type="match status" value="1"/>
</dbReference>
<dbReference type="Gene3D" id="3.40.640.10">
    <property type="entry name" value="Type I PLP-dependent aspartate aminotransferase-like (Major domain)"/>
    <property type="match status" value="1"/>
</dbReference>
<evidence type="ECO:0000256" key="1">
    <source>
        <dbReference type="ARBA" id="ARBA00001933"/>
    </source>
</evidence>
<dbReference type="PRINTS" id="PR00753">
    <property type="entry name" value="ACCSYNTHASE"/>
</dbReference>
<gene>
    <name evidence="8" type="ORF">FRZ54_19070</name>
</gene>
<dbReference type="CDD" id="cd00609">
    <property type="entry name" value="AAT_like"/>
    <property type="match status" value="1"/>
</dbReference>
<evidence type="ECO:0000256" key="2">
    <source>
        <dbReference type="ARBA" id="ARBA00007441"/>
    </source>
</evidence>
<dbReference type="PANTHER" id="PTHR46383:SF1">
    <property type="entry name" value="ASPARTATE AMINOTRANSFERASE"/>
    <property type="match status" value="1"/>
</dbReference>
<dbReference type="InterPro" id="IPR004839">
    <property type="entry name" value="Aminotransferase_I/II_large"/>
</dbReference>
<evidence type="ECO:0000313" key="8">
    <source>
        <dbReference type="EMBL" id="QEC65723.1"/>
    </source>
</evidence>
<dbReference type="Pfam" id="PF00155">
    <property type="entry name" value="Aminotran_1_2"/>
    <property type="match status" value="1"/>
</dbReference>
<dbReference type="KEGG" id="mgin:FRZ54_19070"/>
<dbReference type="OrthoDB" id="9802328at2"/>
<dbReference type="PROSITE" id="PS00105">
    <property type="entry name" value="AA_TRANSFER_CLASS_1"/>
    <property type="match status" value="1"/>
</dbReference>
<evidence type="ECO:0000256" key="4">
    <source>
        <dbReference type="ARBA" id="ARBA00022679"/>
    </source>
</evidence>
<keyword evidence="3 6" id="KW-0032">Aminotransferase</keyword>
<dbReference type="Gene3D" id="3.90.1150.10">
    <property type="entry name" value="Aspartate Aminotransferase, domain 1"/>
    <property type="match status" value="1"/>
</dbReference>
<feature type="domain" description="Aminotransferase class I/classII large" evidence="7">
    <location>
        <begin position="14"/>
        <end position="368"/>
    </location>
</feature>
<dbReference type="EC" id="2.6.1.-" evidence="6"/>
<name>A0A5B8V4J1_9SPHI</name>
<comment type="cofactor">
    <cofactor evidence="1 6">
        <name>pyridoxal 5'-phosphate</name>
        <dbReference type="ChEBI" id="CHEBI:597326"/>
    </cofactor>
</comment>
<organism evidence="8 9">
    <name type="scientific">Mucilaginibacter ginsenosidivorans</name>
    <dbReference type="NCBI Taxonomy" id="398053"/>
    <lineage>
        <taxon>Bacteria</taxon>
        <taxon>Pseudomonadati</taxon>
        <taxon>Bacteroidota</taxon>
        <taxon>Sphingobacteriia</taxon>
        <taxon>Sphingobacteriales</taxon>
        <taxon>Sphingobacteriaceae</taxon>
        <taxon>Mucilaginibacter</taxon>
    </lineage>
</organism>
<proteinExistence type="inferred from homology"/>
<accession>A0A5B8V4J1</accession>
<dbReference type="PANTHER" id="PTHR46383">
    <property type="entry name" value="ASPARTATE AMINOTRANSFERASE"/>
    <property type="match status" value="1"/>
</dbReference>
<dbReference type="EMBL" id="CP042436">
    <property type="protein sequence ID" value="QEC65723.1"/>
    <property type="molecule type" value="Genomic_DNA"/>
</dbReference>
<evidence type="ECO:0000256" key="3">
    <source>
        <dbReference type="ARBA" id="ARBA00022576"/>
    </source>
</evidence>
<comment type="similarity">
    <text evidence="2 6">Belongs to the class-I pyridoxal-phosphate-dependent aminotransferase family.</text>
</comment>
<dbReference type="GO" id="GO:0030170">
    <property type="term" value="F:pyridoxal phosphate binding"/>
    <property type="evidence" value="ECO:0007669"/>
    <property type="project" value="InterPro"/>
</dbReference>
<dbReference type="InterPro" id="IPR015422">
    <property type="entry name" value="PyrdxlP-dep_Trfase_small"/>
</dbReference>
<dbReference type="GO" id="GO:0006520">
    <property type="term" value="P:amino acid metabolic process"/>
    <property type="evidence" value="ECO:0007669"/>
    <property type="project" value="InterPro"/>
</dbReference>
<keyword evidence="5" id="KW-0663">Pyridoxal phosphate</keyword>
<dbReference type="InterPro" id="IPR015424">
    <property type="entry name" value="PyrdxlP-dep_Trfase"/>
</dbReference>
<sequence>MAKLGRELAAKGVDVISLSFGEPDFHTPDYVKEAAKKAMDENFTYYTPVSGYPELRKAIAAKLKNENGLDYDFSQIVVSTGAKQAIANAVLCLVNPGEEVIIPTPYWVSYSEVVKLADGKSVFIDSTVENDFKITPEQLEAAITPKTKLFMFSSPCNPTGSVYNKSELEGLAKVFEKHPEVYIISDEIYEHINFVDKHESIAQFDSIKDRVIIINGFSKAFAMTGWRIGYTASNKEIAAACDKMQGQITSGTCSITQKAGVAASEGGLESVLKMREQFRKRRDLVYGLLKDIPGIKTNLPEGAFYFFPNVTSFFGKSYNGRTINDADELSLYLLEEGHVATVGGDSFGDPKSIRMSYAAAEDKLVEALKRIKEALGKLS</sequence>
<dbReference type="InterPro" id="IPR050596">
    <property type="entry name" value="AspAT/PAT-like"/>
</dbReference>
<evidence type="ECO:0000259" key="7">
    <source>
        <dbReference type="Pfam" id="PF00155"/>
    </source>
</evidence>
<keyword evidence="9" id="KW-1185">Reference proteome</keyword>
<protein>
    <recommendedName>
        <fullName evidence="6">Aminotransferase</fullName>
        <ecNumber evidence="6">2.6.1.-</ecNumber>
    </recommendedName>
</protein>
<reference evidence="8 9" key="1">
    <citation type="journal article" date="2017" name="Curr. Microbiol.">
        <title>Mucilaginibacter ginsenosidivorans sp. nov., Isolated from Soil of Ginseng Field.</title>
        <authorList>
            <person name="Kim M.M."/>
            <person name="Siddiqi M.Z."/>
            <person name="Im W.T."/>
        </authorList>
    </citation>
    <scope>NUCLEOTIDE SEQUENCE [LARGE SCALE GENOMIC DNA]</scope>
    <source>
        <strain evidence="8 9">Gsoil 3017</strain>
    </source>
</reference>
<keyword evidence="4 6" id="KW-0808">Transferase</keyword>
<dbReference type="InterPro" id="IPR015421">
    <property type="entry name" value="PyrdxlP-dep_Trfase_major"/>
</dbReference>
<evidence type="ECO:0000256" key="6">
    <source>
        <dbReference type="RuleBase" id="RU000481"/>
    </source>
</evidence>
<dbReference type="FunFam" id="3.40.640.10:FF:000033">
    <property type="entry name" value="Aspartate aminotransferase"/>
    <property type="match status" value="1"/>
</dbReference>
<dbReference type="AlphaFoldDB" id="A0A5B8V4J1"/>
<evidence type="ECO:0000256" key="5">
    <source>
        <dbReference type="ARBA" id="ARBA00022898"/>
    </source>
</evidence>
<dbReference type="Proteomes" id="UP000321479">
    <property type="component" value="Chromosome"/>
</dbReference>
<dbReference type="InterPro" id="IPR004838">
    <property type="entry name" value="NHTrfase_class1_PyrdxlP-BS"/>
</dbReference>
<dbReference type="GO" id="GO:0008483">
    <property type="term" value="F:transaminase activity"/>
    <property type="evidence" value="ECO:0007669"/>
    <property type="project" value="UniProtKB-KW"/>
</dbReference>
<evidence type="ECO:0000313" key="9">
    <source>
        <dbReference type="Proteomes" id="UP000321479"/>
    </source>
</evidence>